<accession>A0A4U6RZE2</accession>
<dbReference type="RefSeq" id="WP_137479428.1">
    <property type="nucleotide sequence ID" value="NZ_SZZP01000010.1"/>
</dbReference>
<evidence type="ECO:0000256" key="1">
    <source>
        <dbReference type="SAM" id="SignalP"/>
    </source>
</evidence>
<dbReference type="Proteomes" id="UP000305095">
    <property type="component" value="Unassembled WGS sequence"/>
</dbReference>
<dbReference type="AlphaFoldDB" id="A0A4U6RZE2"/>
<name>A0A4U6RZE2_BRAEL</name>
<organism evidence="2 3">
    <name type="scientific">Bradyrhizobium elkanii</name>
    <dbReference type="NCBI Taxonomy" id="29448"/>
    <lineage>
        <taxon>Bacteria</taxon>
        <taxon>Pseudomonadati</taxon>
        <taxon>Pseudomonadota</taxon>
        <taxon>Alphaproteobacteria</taxon>
        <taxon>Hyphomicrobiales</taxon>
        <taxon>Nitrobacteraceae</taxon>
        <taxon>Bradyrhizobium</taxon>
    </lineage>
</organism>
<reference evidence="2 3" key="1">
    <citation type="submission" date="2019-05" db="EMBL/GenBank/DDBJ databases">
        <title>Draft Genome of Bradyrhizobium elkanii strain SEMIA 938, Used in Commercial Inoculants for Lupinus spp. in Brazil.</title>
        <authorList>
            <person name="Hungria M."/>
            <person name="Delamuta J.R.M."/>
            <person name="Ribeiro R.A."/>
            <person name="Nogueira M.A."/>
        </authorList>
    </citation>
    <scope>NUCLEOTIDE SEQUENCE [LARGE SCALE GENOMIC DNA]</scope>
    <source>
        <strain evidence="2 3">Semia 938</strain>
    </source>
</reference>
<keyword evidence="1" id="KW-0732">Signal</keyword>
<comment type="caution">
    <text evidence="2">The sequence shown here is derived from an EMBL/GenBank/DDBJ whole genome shotgun (WGS) entry which is preliminary data.</text>
</comment>
<evidence type="ECO:0000313" key="3">
    <source>
        <dbReference type="Proteomes" id="UP000305095"/>
    </source>
</evidence>
<proteinExistence type="predicted"/>
<protein>
    <submittedName>
        <fullName evidence="2">Uncharacterized protein</fullName>
    </submittedName>
</protein>
<feature type="signal peptide" evidence="1">
    <location>
        <begin position="1"/>
        <end position="21"/>
    </location>
</feature>
<feature type="chain" id="PRO_5020276765" evidence="1">
    <location>
        <begin position="22"/>
        <end position="195"/>
    </location>
</feature>
<evidence type="ECO:0000313" key="2">
    <source>
        <dbReference type="EMBL" id="TKV80140.1"/>
    </source>
</evidence>
<dbReference type="EMBL" id="SZZP01000010">
    <property type="protein sequence ID" value="TKV80140.1"/>
    <property type="molecule type" value="Genomic_DNA"/>
</dbReference>
<sequence length="195" mass="21134">MIRLSSAFVLFLMTMALDVARAESPTPGRIDAITKSARDMIPAMPTMPSVSMPDLSLPEFSDATGRVMSEFNTFTQQVSDALPILEQMGYEVTVFKVTWGLPPKARLRLKSNGNSDIAKVNAIAAKAASNSVLVSALITSAATAKRIQSTMRMGTAYLDVDFAVPPRVNMKFLSAKAGEKDEVPRDNDELEISCK</sequence>
<gene>
    <name evidence="2" type="ORF">FDV58_18010</name>
</gene>